<keyword evidence="3" id="KW-0808">Transferase</keyword>
<dbReference type="EC" id="2.1.1.72" evidence="1"/>
<protein>
    <recommendedName>
        <fullName evidence="1">site-specific DNA-methyltransferase (adenine-specific)</fullName>
        <ecNumber evidence="1">2.1.1.72</ecNumber>
    </recommendedName>
</protein>
<dbReference type="SUPFAM" id="SSF53335">
    <property type="entry name" value="S-adenosyl-L-methionine-dependent methyltransferases"/>
    <property type="match status" value="1"/>
</dbReference>
<dbReference type="InterPro" id="IPR029063">
    <property type="entry name" value="SAM-dependent_MTases_sf"/>
</dbReference>
<keyword evidence="2" id="KW-0489">Methyltransferase</keyword>
<keyword evidence="6" id="KW-0175">Coiled coil</keyword>
<dbReference type="RefSeq" id="WP_286677945.1">
    <property type="nucleotide sequence ID" value="NZ_MNXI01000046.1"/>
</dbReference>
<feature type="coiled-coil region" evidence="6">
    <location>
        <begin position="1069"/>
        <end position="1096"/>
    </location>
</feature>
<evidence type="ECO:0000256" key="2">
    <source>
        <dbReference type="ARBA" id="ARBA00022603"/>
    </source>
</evidence>
<name>A0A2M7T9S7_9ACTN</name>
<dbReference type="GO" id="GO:0032259">
    <property type="term" value="P:methylation"/>
    <property type="evidence" value="ECO:0007669"/>
    <property type="project" value="UniProtKB-KW"/>
</dbReference>
<comment type="caution">
    <text evidence="8">The sequence shown here is derived from an EMBL/GenBank/DDBJ whole genome shotgun (WGS) entry which is preliminary data.</text>
</comment>
<dbReference type="Gene3D" id="3.40.50.150">
    <property type="entry name" value="Vaccinia Virus protein VP39"/>
    <property type="match status" value="2"/>
</dbReference>
<evidence type="ECO:0000256" key="1">
    <source>
        <dbReference type="ARBA" id="ARBA00011900"/>
    </source>
</evidence>
<keyword evidence="4" id="KW-0949">S-adenosyl-L-methionine</keyword>
<proteinExistence type="predicted"/>
<feature type="domain" description="Type II methyltransferase M.TaqI-like" evidence="7">
    <location>
        <begin position="483"/>
        <end position="789"/>
    </location>
</feature>
<dbReference type="AlphaFoldDB" id="A0A2M7T9S7"/>
<feature type="coiled-coil region" evidence="6">
    <location>
        <begin position="592"/>
        <end position="619"/>
    </location>
</feature>
<evidence type="ECO:0000259" key="7">
    <source>
        <dbReference type="Pfam" id="PF07669"/>
    </source>
</evidence>
<comment type="catalytic activity">
    <reaction evidence="5">
        <text>a 2'-deoxyadenosine in DNA + S-adenosyl-L-methionine = an N(6)-methyl-2'-deoxyadenosine in DNA + S-adenosyl-L-homocysteine + H(+)</text>
        <dbReference type="Rhea" id="RHEA:15197"/>
        <dbReference type="Rhea" id="RHEA-COMP:12418"/>
        <dbReference type="Rhea" id="RHEA-COMP:12419"/>
        <dbReference type="ChEBI" id="CHEBI:15378"/>
        <dbReference type="ChEBI" id="CHEBI:57856"/>
        <dbReference type="ChEBI" id="CHEBI:59789"/>
        <dbReference type="ChEBI" id="CHEBI:90615"/>
        <dbReference type="ChEBI" id="CHEBI:90616"/>
        <dbReference type="EC" id="2.1.1.72"/>
    </reaction>
</comment>
<dbReference type="PANTHER" id="PTHR33841">
    <property type="entry name" value="DNA METHYLTRANSFERASE YEEA-RELATED"/>
    <property type="match status" value="1"/>
</dbReference>
<dbReference type="PANTHER" id="PTHR33841:SF1">
    <property type="entry name" value="DNA METHYLTRANSFERASE A"/>
    <property type="match status" value="1"/>
</dbReference>
<dbReference type="GO" id="GO:0006304">
    <property type="term" value="P:DNA modification"/>
    <property type="evidence" value="ECO:0007669"/>
    <property type="project" value="InterPro"/>
</dbReference>
<evidence type="ECO:0000313" key="9">
    <source>
        <dbReference type="Proteomes" id="UP000230956"/>
    </source>
</evidence>
<dbReference type="InterPro" id="IPR002052">
    <property type="entry name" value="DNA_methylase_N6_adenine_CS"/>
</dbReference>
<sequence>MRDLIKNTLENEFDEARFSGFVKNLFNEITINPQSLIVTGGFGQHITSFNFLGEFNDAGKKRLDVLTVELSGNTKVARARSMQRNIIAKYLKDNLCDAALVAFYSRENPDWRLSFVKMEYMLTDKGAKVEIGTPPRRYSFLVGKTEPSHTAGGQLLPILEEQKVNPLVAEIEDAFGIEKVTKEFFVKYKQLFTSLEQQLRTNPTFRNEAVRNNIDATNFAKKLLGQIVFLYFLQKKGWLGVSKGETWGKGDKHFLRHLFDKCLEKGENFFNDYLEFLFYDTLNNPRNDQADRNYSARFNCKIPFLNGGLFEPEYDWQNSFIYLNNNIFADILDVFDLYNFTVKEDEPLEKEVAVDPEMLGKVFENLLEENLRKGKGIYYTPREIVHYMCQESLTNYIATESNLNPEDIRILIHHLADDDRSLPAGIIKQSEAIDKTLAGIKVVDPACGSGAFCVGMLQEIIKARLLLNPSLSEYKIKKETIQNCIYGVDIDPGAIEIAKLRLWLSLVVDYDLEDIEPLPNLDYKIMQGNSLLEELVLGKKTIRLFDPAIVGVKSPKYLNLFEEDNRLSLFDNDETTKAIFEKYHKWQLRLFNAKTKEKKKEARENLEKIQTELIEQTIKSEISHLDSVDRNIGKYVNTGIGLTKKDADKKAEILNTQANIHEILNEIKHSGNRPFFLWHLYFGDVFLEKGGFDVVIANPPYVRADSGPEYLAFRKKLEESKTYNTLYEKWDLMVPFIERGLNIANQKGDLIYIVSNAICTSKYAFKLLDLIQEEYFTRSIDYFEEMEVFEAGVVPVVLNVSQTAGNGKTRTIVHRGSFENRVNVTEIASKEFKSLGRDAFRKEYNPVALKAQVVDLGDICYISYGLRPNSDERFWKGEFTAKDIIAESKDKIHCKPYVEGKDLGNYKISRIRYLEWNTSRIPKKLVRPTFPELYNRPKIMRGIMTGGIFDDTGIICNHSIVVFVMFVDLYGVNNKSIQTSIKKFNRIPRDQLERISEKFDLKYLLAILNSSFALRYLNNIRRHRLENYFYPNDFRKLPITDISSKEQKPLIDLVDKILAITKDDDYLKNNAKQANVREYEKQIDQLVYELYGLTEEEITIVEGKA</sequence>
<evidence type="ECO:0000256" key="5">
    <source>
        <dbReference type="ARBA" id="ARBA00047942"/>
    </source>
</evidence>
<dbReference type="Pfam" id="PF07669">
    <property type="entry name" value="Eco57I"/>
    <property type="match status" value="1"/>
</dbReference>
<evidence type="ECO:0000313" key="8">
    <source>
        <dbReference type="EMBL" id="PIZ41472.1"/>
    </source>
</evidence>
<reference evidence="9" key="1">
    <citation type="submission" date="2017-09" db="EMBL/GenBank/DDBJ databases">
        <title>Depth-based differentiation of microbial function through sediment-hosted aquifers and enrichment of novel symbionts in the deep terrestrial subsurface.</title>
        <authorList>
            <person name="Probst A.J."/>
            <person name="Ladd B."/>
            <person name="Jarett J.K."/>
            <person name="Geller-Mcgrath D.E."/>
            <person name="Sieber C.M.K."/>
            <person name="Emerson J.B."/>
            <person name="Anantharaman K."/>
            <person name="Thomas B.C."/>
            <person name="Malmstrom R."/>
            <person name="Stieglmeier M."/>
            <person name="Klingl A."/>
            <person name="Woyke T."/>
            <person name="Ryan C.M."/>
            <person name="Banfield J.F."/>
        </authorList>
    </citation>
    <scope>NUCLEOTIDE SEQUENCE [LARGE SCALE GENOMIC DNA]</scope>
</reference>
<dbReference type="PROSITE" id="PS00092">
    <property type="entry name" value="N6_MTASE"/>
    <property type="match status" value="1"/>
</dbReference>
<gene>
    <name evidence="8" type="ORF">COY37_02180</name>
</gene>
<dbReference type="InterPro" id="IPR050953">
    <property type="entry name" value="N4_N6_ade-DNA_methylase"/>
</dbReference>
<dbReference type="InterPro" id="IPR011639">
    <property type="entry name" value="MethylTrfase_TaqI-like_dom"/>
</dbReference>
<evidence type="ECO:0000256" key="3">
    <source>
        <dbReference type="ARBA" id="ARBA00022679"/>
    </source>
</evidence>
<dbReference type="GO" id="GO:0003676">
    <property type="term" value="F:nucleic acid binding"/>
    <property type="evidence" value="ECO:0007669"/>
    <property type="project" value="InterPro"/>
</dbReference>
<accession>A0A2M7T9S7</accession>
<dbReference type="GO" id="GO:0009007">
    <property type="term" value="F:site-specific DNA-methyltransferase (adenine-specific) activity"/>
    <property type="evidence" value="ECO:0007669"/>
    <property type="project" value="UniProtKB-EC"/>
</dbReference>
<dbReference type="Proteomes" id="UP000230956">
    <property type="component" value="Unassembled WGS sequence"/>
</dbReference>
<dbReference type="EMBL" id="PFNG01000056">
    <property type="protein sequence ID" value="PIZ41472.1"/>
    <property type="molecule type" value="Genomic_DNA"/>
</dbReference>
<organism evidence="8 9">
    <name type="scientific">Candidatus Aquicultor secundus</name>
    <dbReference type="NCBI Taxonomy" id="1973895"/>
    <lineage>
        <taxon>Bacteria</taxon>
        <taxon>Bacillati</taxon>
        <taxon>Actinomycetota</taxon>
        <taxon>Candidatus Aquicultoria</taxon>
        <taxon>Candidatus Aquicultorales</taxon>
        <taxon>Candidatus Aquicultoraceae</taxon>
        <taxon>Candidatus Aquicultor</taxon>
    </lineage>
</organism>
<evidence type="ECO:0000256" key="6">
    <source>
        <dbReference type="SAM" id="Coils"/>
    </source>
</evidence>
<evidence type="ECO:0000256" key="4">
    <source>
        <dbReference type="ARBA" id="ARBA00022691"/>
    </source>
</evidence>
<dbReference type="PRINTS" id="PR00507">
    <property type="entry name" value="N12N6MTFRASE"/>
</dbReference>